<proteinExistence type="predicted"/>
<feature type="domain" description="RNA ligase" evidence="1">
    <location>
        <begin position="20"/>
        <end position="183"/>
    </location>
</feature>
<dbReference type="SUPFAM" id="SSF56091">
    <property type="entry name" value="DNA ligase/mRNA capping enzyme, catalytic domain"/>
    <property type="match status" value="1"/>
</dbReference>
<name>A0A6M3K7Y6_9ZZZZ</name>
<protein>
    <submittedName>
        <fullName evidence="2">Putative RNA ligase</fullName>
    </submittedName>
</protein>
<organism evidence="2">
    <name type="scientific">viral metagenome</name>
    <dbReference type="NCBI Taxonomy" id="1070528"/>
    <lineage>
        <taxon>unclassified sequences</taxon>
        <taxon>metagenomes</taxon>
        <taxon>organismal metagenomes</taxon>
    </lineage>
</organism>
<dbReference type="Pfam" id="PF09414">
    <property type="entry name" value="RNA_ligase"/>
    <property type="match status" value="1"/>
</dbReference>
<dbReference type="AlphaFoldDB" id="A0A6M3K7Y6"/>
<evidence type="ECO:0000313" key="2">
    <source>
        <dbReference type="EMBL" id="QJA77851.1"/>
    </source>
</evidence>
<evidence type="ECO:0000259" key="1">
    <source>
        <dbReference type="Pfam" id="PF09414"/>
    </source>
</evidence>
<dbReference type="EMBL" id="MT142306">
    <property type="protein sequence ID" value="QJA77851.1"/>
    <property type="molecule type" value="Genomic_DNA"/>
</dbReference>
<dbReference type="GO" id="GO:0016874">
    <property type="term" value="F:ligase activity"/>
    <property type="evidence" value="ECO:0007669"/>
    <property type="project" value="UniProtKB-KW"/>
</dbReference>
<keyword evidence="2" id="KW-0436">Ligase</keyword>
<gene>
    <name evidence="2" type="ORF">MM415A01197_0011</name>
</gene>
<reference evidence="2" key="1">
    <citation type="submission" date="2020-03" db="EMBL/GenBank/DDBJ databases">
        <title>The deep terrestrial virosphere.</title>
        <authorList>
            <person name="Holmfeldt K."/>
            <person name="Nilsson E."/>
            <person name="Simone D."/>
            <person name="Lopez-Fernandez M."/>
            <person name="Wu X."/>
            <person name="de Brujin I."/>
            <person name="Lundin D."/>
            <person name="Andersson A."/>
            <person name="Bertilsson S."/>
            <person name="Dopson M."/>
        </authorList>
    </citation>
    <scope>NUCLEOTIDE SEQUENCE</scope>
    <source>
        <strain evidence="2">MM415A01197</strain>
    </source>
</reference>
<dbReference type="Gene3D" id="3.30.470.30">
    <property type="entry name" value="DNA ligase/mRNA capping enzyme"/>
    <property type="match status" value="1"/>
</dbReference>
<accession>A0A6M3K7Y6</accession>
<dbReference type="InterPro" id="IPR021122">
    <property type="entry name" value="RNA_ligase_dom_REL/Rnl2"/>
</dbReference>
<sequence>MGYLHIDNLYKAQEILAFRECYALEKIHGTSAHIRYYEEGLSFFSGGEKHENFIALFDAEQLSLMFSAEVIPPCTVYGEAYGGKQQGMSKTYGKDLRFVVFDVRVGGAWLSVPQAQSITTGLGLEFVAWDLIPATLEAINAARDLPSTQAVRNGIVEPKIREGVVLRPPFEVMLNNGNRVISKHKRPEFSERKSTPEVDPAKRQIAEDAELIALEWVTPMRLSHVLDKIAGVKDLTMTGTVIKAMVEDVTREAEGEIMDNKVVRKAVGARAAKLYKDRIMSDFGTAYA</sequence>